<dbReference type="OrthoDB" id="5803672at2759"/>
<evidence type="ECO:0000256" key="1">
    <source>
        <dbReference type="SAM" id="SignalP"/>
    </source>
</evidence>
<proteinExistence type="predicted"/>
<feature type="chain" id="PRO_5040444368" evidence="1">
    <location>
        <begin position="22"/>
        <end position="408"/>
    </location>
</feature>
<reference evidence="2" key="1">
    <citation type="submission" date="2020-11" db="EMBL/GenBank/DDBJ databases">
        <authorList>
            <consortium name="DOE Joint Genome Institute"/>
            <person name="Ahrendt S."/>
            <person name="Riley R."/>
            <person name="Andreopoulos W."/>
            <person name="Labutti K."/>
            <person name="Pangilinan J."/>
            <person name="Ruiz-Duenas F.J."/>
            <person name="Barrasa J.M."/>
            <person name="Sanchez-Garcia M."/>
            <person name="Camarero S."/>
            <person name="Miyauchi S."/>
            <person name="Serrano A."/>
            <person name="Linde D."/>
            <person name="Babiker R."/>
            <person name="Drula E."/>
            <person name="Ayuso-Fernandez I."/>
            <person name="Pacheco R."/>
            <person name="Padilla G."/>
            <person name="Ferreira P."/>
            <person name="Barriuso J."/>
            <person name="Kellner H."/>
            <person name="Castanera R."/>
            <person name="Alfaro M."/>
            <person name="Ramirez L."/>
            <person name="Pisabarro A.G."/>
            <person name="Kuo A."/>
            <person name="Tritt A."/>
            <person name="Lipzen A."/>
            <person name="He G."/>
            <person name="Yan M."/>
            <person name="Ng V."/>
            <person name="Cullen D."/>
            <person name="Martin F."/>
            <person name="Rosso M.-N."/>
            <person name="Henrissat B."/>
            <person name="Hibbett D."/>
            <person name="Martinez A.T."/>
            <person name="Grigoriev I.V."/>
        </authorList>
    </citation>
    <scope>NUCLEOTIDE SEQUENCE</scope>
    <source>
        <strain evidence="2">CBS 506.95</strain>
    </source>
</reference>
<protein>
    <submittedName>
        <fullName evidence="2">Uncharacterized protein</fullName>
    </submittedName>
</protein>
<keyword evidence="1" id="KW-0732">Signal</keyword>
<comment type="caution">
    <text evidence="2">The sequence shown here is derived from an EMBL/GenBank/DDBJ whole genome shotgun (WGS) entry which is preliminary data.</text>
</comment>
<organism evidence="2 3">
    <name type="scientific">Crepidotus variabilis</name>
    <dbReference type="NCBI Taxonomy" id="179855"/>
    <lineage>
        <taxon>Eukaryota</taxon>
        <taxon>Fungi</taxon>
        <taxon>Dikarya</taxon>
        <taxon>Basidiomycota</taxon>
        <taxon>Agaricomycotina</taxon>
        <taxon>Agaricomycetes</taxon>
        <taxon>Agaricomycetidae</taxon>
        <taxon>Agaricales</taxon>
        <taxon>Agaricineae</taxon>
        <taxon>Crepidotaceae</taxon>
        <taxon>Crepidotus</taxon>
    </lineage>
</organism>
<accession>A0A9P6ECC0</accession>
<feature type="signal peptide" evidence="1">
    <location>
        <begin position="1"/>
        <end position="21"/>
    </location>
</feature>
<keyword evidence="3" id="KW-1185">Reference proteome</keyword>
<dbReference type="EMBL" id="MU157874">
    <property type="protein sequence ID" value="KAF9526194.1"/>
    <property type="molecule type" value="Genomic_DNA"/>
</dbReference>
<evidence type="ECO:0000313" key="2">
    <source>
        <dbReference type="EMBL" id="KAF9526194.1"/>
    </source>
</evidence>
<evidence type="ECO:0000313" key="3">
    <source>
        <dbReference type="Proteomes" id="UP000807306"/>
    </source>
</evidence>
<dbReference type="Proteomes" id="UP000807306">
    <property type="component" value="Unassembled WGS sequence"/>
</dbReference>
<sequence>MLANLWGVLFEPALRWVTLLAGKELELTPAVCIQKSSSLLKLALCMDKFTIPHAYYDPATYDLSQPVGSQREDWKRLVQQLLDVDTFGLCSAIPIPPSLKGIYTIEYFKGYCILHELTSPCGFYLKGWGYMIVPASDTRVSRDIHLAAPHPGYDLGTVEQVASMFERTGARSMLVAGRNRTALLEESSCIIPTSPRQYYYKTDPTHNNLEPFVDASLAVYHWQHRRAGCPSSSCAFIQIHAKGPSTCPDDTLFLSSGLGNSVASKAWYSDNTDRPVKRLKQTLKNNFSAWNISLPSDSSCALTATKNVVGRHINGVNSSRVCQQAATSRIASGEFIHAEQASDALKQEHYAAWSKAICEAFEPRCTEGTKIDRKSGLCTAMNSQVVDQDVQPALYEHIRNIYRLINAL</sequence>
<gene>
    <name evidence="2" type="ORF">CPB83DRAFT_817391</name>
</gene>
<dbReference type="AlphaFoldDB" id="A0A9P6ECC0"/>
<name>A0A9P6ECC0_9AGAR</name>